<organism evidence="3 4">
    <name type="scientific">Pseudomonas nitroreducens</name>
    <dbReference type="NCBI Taxonomy" id="46680"/>
    <lineage>
        <taxon>Bacteria</taxon>
        <taxon>Pseudomonadati</taxon>
        <taxon>Pseudomonadota</taxon>
        <taxon>Gammaproteobacteria</taxon>
        <taxon>Pseudomonadales</taxon>
        <taxon>Pseudomonadaceae</taxon>
        <taxon>Pseudomonas</taxon>
    </lineage>
</organism>
<keyword evidence="1" id="KW-0472">Membrane</keyword>
<feature type="transmembrane region" description="Helical" evidence="1">
    <location>
        <begin position="189"/>
        <end position="207"/>
    </location>
</feature>
<evidence type="ECO:0000313" key="4">
    <source>
        <dbReference type="Proteomes" id="UP000566995"/>
    </source>
</evidence>
<feature type="domain" description="CSD" evidence="2">
    <location>
        <begin position="1"/>
        <end position="60"/>
    </location>
</feature>
<dbReference type="Pfam" id="PF00313">
    <property type="entry name" value="CSD"/>
    <property type="match status" value="1"/>
</dbReference>
<evidence type="ECO:0000259" key="2">
    <source>
        <dbReference type="PROSITE" id="PS51857"/>
    </source>
</evidence>
<reference evidence="3 4" key="1">
    <citation type="submission" date="2020-08" db="EMBL/GenBank/DDBJ databases">
        <title>Functional genomics of gut bacteria from endangered species of beetles.</title>
        <authorList>
            <person name="Carlos-Shanley C."/>
        </authorList>
    </citation>
    <scope>NUCLEOTIDE SEQUENCE [LARGE SCALE GENOMIC DNA]</scope>
    <source>
        <strain evidence="3 4">S00179</strain>
    </source>
</reference>
<name>A0A7W7KJP3_PSENT</name>
<dbReference type="SUPFAM" id="SSF50249">
    <property type="entry name" value="Nucleic acid-binding proteins"/>
    <property type="match status" value="1"/>
</dbReference>
<comment type="caution">
    <text evidence="3">The sequence shown here is derived from an EMBL/GenBank/DDBJ whole genome shotgun (WGS) entry which is preliminary data.</text>
</comment>
<dbReference type="InterPro" id="IPR019844">
    <property type="entry name" value="CSD_CS"/>
</dbReference>
<evidence type="ECO:0000313" key="3">
    <source>
        <dbReference type="EMBL" id="MBB4864041.1"/>
    </source>
</evidence>
<dbReference type="GO" id="GO:0043488">
    <property type="term" value="P:regulation of mRNA stability"/>
    <property type="evidence" value="ECO:0007669"/>
    <property type="project" value="TreeGrafter"/>
</dbReference>
<dbReference type="InterPro" id="IPR010718">
    <property type="entry name" value="DUF1294"/>
</dbReference>
<feature type="transmembrane region" description="Helical" evidence="1">
    <location>
        <begin position="126"/>
        <end position="145"/>
    </location>
</feature>
<dbReference type="Pfam" id="PF06961">
    <property type="entry name" value="DUF1294"/>
    <property type="match status" value="1"/>
</dbReference>
<sequence length="230" mass="25765">MSRWDDDKGFGFIRPQSGSQDVFLHISAFRGDRRPVSGDQVCYVEGVSKDGRPRAEHARLAGLAIDAPAIRRKPAAAATRERARSGREVAFPSAPKRSLGRSLPVLAVLLALPVIGSVLWLKDHYFVWFLLLYPLFSVLAFLAYWRDKRKAEQGLWRTPESSLHLLELLGGWPGAFLAQQVFRHKTRKLSFQLVFWAIVALHQLFWIDWLSGGRLLGWVGVLLGVGAGPV</sequence>
<dbReference type="Proteomes" id="UP000566995">
    <property type="component" value="Unassembled WGS sequence"/>
</dbReference>
<feature type="transmembrane region" description="Helical" evidence="1">
    <location>
        <begin position="103"/>
        <end position="120"/>
    </location>
</feature>
<dbReference type="InterPro" id="IPR012340">
    <property type="entry name" value="NA-bd_OB-fold"/>
</dbReference>
<keyword evidence="1" id="KW-0812">Transmembrane</keyword>
<dbReference type="CDD" id="cd04458">
    <property type="entry name" value="CSP_CDS"/>
    <property type="match status" value="1"/>
</dbReference>
<dbReference type="PANTHER" id="PTHR12962:SF1">
    <property type="entry name" value="COLD SHOCK DOMAIN-CONTAINING PROTEIN CG9705"/>
    <property type="match status" value="1"/>
</dbReference>
<dbReference type="PROSITE" id="PS51857">
    <property type="entry name" value="CSD_2"/>
    <property type="match status" value="1"/>
</dbReference>
<dbReference type="GO" id="GO:0005737">
    <property type="term" value="C:cytoplasm"/>
    <property type="evidence" value="ECO:0007669"/>
    <property type="project" value="TreeGrafter"/>
</dbReference>
<protein>
    <submittedName>
        <fullName evidence="3">Uncharacterized membrane protein YsdA (DUF1294 family)/cold shock CspA family protein</fullName>
    </submittedName>
</protein>
<gene>
    <name evidence="3" type="ORF">HNP46_002905</name>
</gene>
<dbReference type="InterPro" id="IPR052069">
    <property type="entry name" value="Ca-reg_mRNA-binding_domain"/>
</dbReference>
<dbReference type="GO" id="GO:0003730">
    <property type="term" value="F:mRNA 3'-UTR binding"/>
    <property type="evidence" value="ECO:0007669"/>
    <property type="project" value="TreeGrafter"/>
</dbReference>
<proteinExistence type="predicted"/>
<evidence type="ECO:0000256" key="1">
    <source>
        <dbReference type="SAM" id="Phobius"/>
    </source>
</evidence>
<accession>A0A7W7KJP3</accession>
<dbReference type="PROSITE" id="PS00352">
    <property type="entry name" value="CSD_1"/>
    <property type="match status" value="1"/>
</dbReference>
<dbReference type="PANTHER" id="PTHR12962">
    <property type="entry name" value="CALCIUM-REGULATED HEAT STABLE PROTEIN CRHSP-24-RELATED"/>
    <property type="match status" value="1"/>
</dbReference>
<keyword evidence="1" id="KW-1133">Transmembrane helix</keyword>
<dbReference type="Gene3D" id="2.40.50.140">
    <property type="entry name" value="Nucleic acid-binding proteins"/>
    <property type="match status" value="1"/>
</dbReference>
<dbReference type="InterPro" id="IPR002059">
    <property type="entry name" value="CSP_DNA-bd"/>
</dbReference>
<dbReference type="EMBL" id="JACHLI010000010">
    <property type="protein sequence ID" value="MBB4864041.1"/>
    <property type="molecule type" value="Genomic_DNA"/>
</dbReference>
<dbReference type="AlphaFoldDB" id="A0A7W7KJP3"/>